<dbReference type="InterPro" id="IPR002347">
    <property type="entry name" value="SDR_fam"/>
</dbReference>
<feature type="region of interest" description="Disordered" evidence="3">
    <location>
        <begin position="29"/>
        <end position="55"/>
    </location>
</feature>
<dbReference type="Gene3D" id="3.40.50.720">
    <property type="entry name" value="NAD(P)-binding Rossmann-like Domain"/>
    <property type="match status" value="1"/>
</dbReference>
<organism evidence="4 5">
    <name type="scientific">Mesorhizobium plurifarium</name>
    <dbReference type="NCBI Taxonomy" id="69974"/>
    <lineage>
        <taxon>Bacteria</taxon>
        <taxon>Pseudomonadati</taxon>
        <taxon>Pseudomonadota</taxon>
        <taxon>Alphaproteobacteria</taxon>
        <taxon>Hyphomicrobiales</taxon>
        <taxon>Phyllobacteriaceae</taxon>
        <taxon>Mesorhizobium</taxon>
    </lineage>
</organism>
<dbReference type="AlphaFoldDB" id="A0A090FX07"/>
<protein>
    <recommendedName>
        <fullName evidence="6">SDR family NAD(P)-dependent oxidoreductase</fullName>
    </recommendedName>
</protein>
<dbReference type="Pfam" id="PF00106">
    <property type="entry name" value="adh_short"/>
    <property type="match status" value="1"/>
</dbReference>
<reference evidence="4 5" key="1">
    <citation type="submission" date="2014-08" db="EMBL/GenBank/DDBJ databases">
        <authorList>
            <person name="Moulin Lionel"/>
        </authorList>
    </citation>
    <scope>NUCLEOTIDE SEQUENCE [LARGE SCALE GENOMIC DNA]</scope>
</reference>
<evidence type="ECO:0000256" key="2">
    <source>
        <dbReference type="ARBA" id="ARBA00023002"/>
    </source>
</evidence>
<evidence type="ECO:0000313" key="5">
    <source>
        <dbReference type="Proteomes" id="UP000046122"/>
    </source>
</evidence>
<comment type="similarity">
    <text evidence="1">Belongs to the short-chain dehydrogenases/reductases (SDR) family.</text>
</comment>
<dbReference type="SUPFAM" id="SSF51735">
    <property type="entry name" value="NAD(P)-binding Rossmann-fold domains"/>
    <property type="match status" value="1"/>
</dbReference>
<accession>A0A090FX07</accession>
<dbReference type="EMBL" id="CCNE01000005">
    <property type="protein sequence ID" value="CDX51617.1"/>
    <property type="molecule type" value="Genomic_DNA"/>
</dbReference>
<keyword evidence="2" id="KW-0560">Oxidoreductase</keyword>
<dbReference type="InterPro" id="IPR036291">
    <property type="entry name" value="NAD(P)-bd_dom_sf"/>
</dbReference>
<proteinExistence type="inferred from homology"/>
<evidence type="ECO:0008006" key="6">
    <source>
        <dbReference type="Google" id="ProtNLM"/>
    </source>
</evidence>
<dbReference type="PANTHER" id="PTHR43639:SF1">
    <property type="entry name" value="SHORT-CHAIN DEHYDROGENASE_REDUCTASE FAMILY PROTEIN"/>
    <property type="match status" value="1"/>
</dbReference>
<name>A0A090FX07_MESPL</name>
<dbReference type="PANTHER" id="PTHR43639">
    <property type="entry name" value="OXIDOREDUCTASE, SHORT-CHAIN DEHYDROGENASE/REDUCTASE FAMILY (AFU_ORTHOLOGUE AFUA_5G02870)"/>
    <property type="match status" value="1"/>
</dbReference>
<evidence type="ECO:0000256" key="3">
    <source>
        <dbReference type="SAM" id="MobiDB-lite"/>
    </source>
</evidence>
<evidence type="ECO:0000256" key="1">
    <source>
        <dbReference type="ARBA" id="ARBA00006484"/>
    </source>
</evidence>
<feature type="compositionally biased region" description="Basic residues" evidence="3">
    <location>
        <begin position="43"/>
        <end position="55"/>
    </location>
</feature>
<gene>
    <name evidence="4" type="ORF">MPL3365_130574</name>
</gene>
<evidence type="ECO:0000313" key="4">
    <source>
        <dbReference type="EMBL" id="CDX51617.1"/>
    </source>
</evidence>
<sequence length="276" mass="30785">MRHRKFSQSCGAVCTRPGESRRCSHLAVHHRRRVHGRGDRRSGNRRPQGRAAAHHRPRLCIRALTIANRRRRTVPCRLCALRHVGAAGRSFEVGETTMDKTLEGLTVLVTGSSVGIGAAIVERLAADGAHPIIHYGRDKAGAEAVLARIGGAGLILQADLSIAEGPFELWHKGGRGGGSDTRPCQQCRHSHRDFDRSLGRGLEIGVAEGVSDQVFFRRRRPREGSYPALHDKRRRTHRQYGEPRRPARLCGGRHALWREQGGARQFDEIHRSLFRC</sequence>
<dbReference type="GO" id="GO:0016491">
    <property type="term" value="F:oxidoreductase activity"/>
    <property type="evidence" value="ECO:0007669"/>
    <property type="project" value="UniProtKB-KW"/>
</dbReference>
<dbReference type="Proteomes" id="UP000046122">
    <property type="component" value="Unassembled WGS sequence"/>
</dbReference>